<reference evidence="1 2" key="1">
    <citation type="journal article" date="2023" name="IMA Fungus">
        <title>Comparative genomic study of the Penicillium genus elucidates a diverse pangenome and 15 lateral gene transfer events.</title>
        <authorList>
            <person name="Petersen C."/>
            <person name="Sorensen T."/>
            <person name="Nielsen M.R."/>
            <person name="Sondergaard T.E."/>
            <person name="Sorensen J.L."/>
            <person name="Fitzpatrick D.A."/>
            <person name="Frisvad J.C."/>
            <person name="Nielsen K.L."/>
        </authorList>
    </citation>
    <scope>NUCLEOTIDE SEQUENCE [LARGE SCALE GENOMIC DNA]</scope>
    <source>
        <strain evidence="1 2">IBT 35679</strain>
    </source>
</reference>
<dbReference type="Proteomes" id="UP001220324">
    <property type="component" value="Unassembled WGS sequence"/>
</dbReference>
<name>A0AAD6CZ50_9EURO</name>
<gene>
    <name evidence="1" type="ORF">N7494_005311</name>
</gene>
<evidence type="ECO:0000313" key="1">
    <source>
        <dbReference type="EMBL" id="KAJ5544032.1"/>
    </source>
</evidence>
<sequence>MERVGPLVLSDSAGIDYSPQQFSRLVMSCSYNGMKMSVVFVFETQTWHRLSDPAQQEATHLIVHNERLGLMRPVVDPQPWFAEFQDMPHDLK</sequence>
<accession>A0AAD6CZ50</accession>
<protein>
    <submittedName>
        <fullName evidence="1">Uncharacterized protein</fullName>
    </submittedName>
</protein>
<dbReference type="AlphaFoldDB" id="A0AAD6CZ50"/>
<comment type="caution">
    <text evidence="1">The sequence shown here is derived from an EMBL/GenBank/DDBJ whole genome shotgun (WGS) entry which is preliminary data.</text>
</comment>
<organism evidence="1 2">
    <name type="scientific">Penicillium frequentans</name>
    <dbReference type="NCBI Taxonomy" id="3151616"/>
    <lineage>
        <taxon>Eukaryota</taxon>
        <taxon>Fungi</taxon>
        <taxon>Dikarya</taxon>
        <taxon>Ascomycota</taxon>
        <taxon>Pezizomycotina</taxon>
        <taxon>Eurotiomycetes</taxon>
        <taxon>Eurotiomycetidae</taxon>
        <taxon>Eurotiales</taxon>
        <taxon>Aspergillaceae</taxon>
        <taxon>Penicillium</taxon>
    </lineage>
</organism>
<keyword evidence="2" id="KW-1185">Reference proteome</keyword>
<evidence type="ECO:0000313" key="2">
    <source>
        <dbReference type="Proteomes" id="UP001220324"/>
    </source>
</evidence>
<dbReference type="EMBL" id="JAQIZZ010000004">
    <property type="protein sequence ID" value="KAJ5544032.1"/>
    <property type="molecule type" value="Genomic_DNA"/>
</dbReference>
<proteinExistence type="predicted"/>